<dbReference type="InterPro" id="IPR004401">
    <property type="entry name" value="YbaB/EbfC"/>
</dbReference>
<evidence type="ECO:0000256" key="1">
    <source>
        <dbReference type="SAM" id="MobiDB-lite"/>
    </source>
</evidence>
<keyword evidence="3" id="KW-1185">Reference proteome</keyword>
<dbReference type="Pfam" id="PF02575">
    <property type="entry name" value="YbaB_DNA_bd"/>
    <property type="match status" value="1"/>
</dbReference>
<dbReference type="Gene3D" id="3.30.1310.10">
    <property type="entry name" value="Nucleoid-associated protein YbaB-like domain"/>
    <property type="match status" value="1"/>
</dbReference>
<dbReference type="EMBL" id="CABVGP010000002">
    <property type="protein sequence ID" value="VVJ19571.1"/>
    <property type="molecule type" value="Genomic_DNA"/>
</dbReference>
<name>A0A6I8LRF3_9PSEU</name>
<dbReference type="SUPFAM" id="SSF82607">
    <property type="entry name" value="YbaB-like"/>
    <property type="match status" value="1"/>
</dbReference>
<sequence>MFERTDLVVRVVGSQTCTLSVRVASNSGIARPSISYADPRGVTDLRPPVMIAGIDPGECVSGTWGGDTDVVFNADVMRQQAAELDEELDRVQFTGQSRDGAVTAAVSGHGRLMDLKISAAAMRGAHPHTIGPDVVEAVAAARRQASTLATAKIRAVLDKDQVWQPSPVPPPHSVGSDRWSGATHDQRTQPDPLPPSSPPARARPHTDEAEEENFENLDFLGDDSGEDEERGRW</sequence>
<evidence type="ECO:0000313" key="2">
    <source>
        <dbReference type="EMBL" id="VVJ19571.1"/>
    </source>
</evidence>
<feature type="region of interest" description="Disordered" evidence="1">
    <location>
        <begin position="161"/>
        <end position="233"/>
    </location>
</feature>
<reference evidence="2 3" key="1">
    <citation type="submission" date="2019-09" db="EMBL/GenBank/DDBJ databases">
        <authorList>
            <person name="Leyn A S."/>
        </authorList>
    </citation>
    <scope>NUCLEOTIDE SEQUENCE [LARGE SCALE GENOMIC DNA]</scope>
    <source>
        <strain evidence="2">AA231_1</strain>
    </source>
</reference>
<dbReference type="GO" id="GO:0003677">
    <property type="term" value="F:DNA binding"/>
    <property type="evidence" value="ECO:0007669"/>
    <property type="project" value="InterPro"/>
</dbReference>
<feature type="compositionally biased region" description="Acidic residues" evidence="1">
    <location>
        <begin position="208"/>
        <end position="233"/>
    </location>
</feature>
<protein>
    <recommendedName>
        <fullName evidence="4">YbaB/EbfC DNA-binding family protein</fullName>
    </recommendedName>
</protein>
<dbReference type="Proteomes" id="UP000399805">
    <property type="component" value="Unassembled WGS sequence"/>
</dbReference>
<proteinExistence type="predicted"/>
<evidence type="ECO:0000313" key="3">
    <source>
        <dbReference type="Proteomes" id="UP000399805"/>
    </source>
</evidence>
<dbReference type="InterPro" id="IPR036894">
    <property type="entry name" value="YbaB-like_sf"/>
</dbReference>
<dbReference type="AlphaFoldDB" id="A0A6I8LRF3"/>
<gene>
    <name evidence="2" type="ORF">AA23TX_04592</name>
</gene>
<accession>A0A6I8LRF3</accession>
<evidence type="ECO:0008006" key="4">
    <source>
        <dbReference type="Google" id="ProtNLM"/>
    </source>
</evidence>
<organism evidence="2 3">
    <name type="scientific">Amycolatopsis camponoti</name>
    <dbReference type="NCBI Taxonomy" id="2606593"/>
    <lineage>
        <taxon>Bacteria</taxon>
        <taxon>Bacillati</taxon>
        <taxon>Actinomycetota</taxon>
        <taxon>Actinomycetes</taxon>
        <taxon>Pseudonocardiales</taxon>
        <taxon>Pseudonocardiaceae</taxon>
        <taxon>Amycolatopsis</taxon>
    </lineage>
</organism>